<dbReference type="SUPFAM" id="SSF55205">
    <property type="entry name" value="EPT/RTPC-like"/>
    <property type="match status" value="1"/>
</dbReference>
<evidence type="ECO:0000313" key="2">
    <source>
        <dbReference type="EMBL" id="KAK5991133.1"/>
    </source>
</evidence>
<dbReference type="InterPro" id="IPR023797">
    <property type="entry name" value="RNA3'_phos_cyclase_dom"/>
</dbReference>
<gene>
    <name evidence="2" type="ORF">PT974_09411</name>
</gene>
<feature type="domain" description="RNA 3'-terminal phosphate cyclase" evidence="1">
    <location>
        <begin position="153"/>
        <end position="477"/>
    </location>
</feature>
<keyword evidence="3" id="KW-1185">Reference proteome</keyword>
<protein>
    <submittedName>
        <fullName evidence="2">RNA 3'-terminal phosphate cyclase</fullName>
    </submittedName>
</protein>
<accession>A0ABR0SG46</accession>
<dbReference type="Gene3D" id="3.65.10.20">
    <property type="entry name" value="RNA 3'-terminal phosphate cyclase domain"/>
    <property type="match status" value="1"/>
</dbReference>
<dbReference type="InterPro" id="IPR013792">
    <property type="entry name" value="RNA3'P_cycl/enolpyr_Trfase_a/b"/>
</dbReference>
<name>A0ABR0SG46_9HYPO</name>
<dbReference type="PANTHER" id="PTHR11096:SF0">
    <property type="entry name" value="RNA 3'-TERMINAL PHOSPHATE CYCLASE"/>
    <property type="match status" value="1"/>
</dbReference>
<comment type="caution">
    <text evidence="2">The sequence shown here is derived from an EMBL/GenBank/DDBJ whole genome shotgun (WGS) entry which is preliminary data.</text>
</comment>
<sequence>MDPNRLRDSQGTVAIFTQSDTKSWYISEQHVSTVAVEQYFNISIEMESAGDTDEIRQAPDTYYSSSRWDTRPPSGIATQHPRGNYIHPELETCPLSASTATPHVQWSNTHYHQHLIQDFQHLQQQQQQQQLPIPESTASLQVMKPIELDGRTGEGGGQLVRVAVGLAALTSQPIKITDVRGNRPGSRGGGLKNQHFAAIKWLAEATEADVGGLHVGSKTLTFIPRRSPTELLQRNSSIRAESGAASILLIVQAMLPYILFAGNDSGEPVVVELSGGTNVGFSLSYEYFDQVLMPTLEERFGIQVERKLKARGWSLGPLSRGTVWLKVHPVPKGKKLQYKPPPQYKYPESYDVESIDVSIVIPMHSHAKAQETLVKDLGDLWPGVDVTFKVVEDSGHDGRWTILLVAHSTDGIRWGRDILASAPKKLKSYDQFIAQQSRKVCKELYEEISVGGQVDEHLQDQLVCFQALCDGFSSFSRGDEPEESSSTGPLIDAMGKLEIGDGRMRKEKTHEPFGHGSTHTQTARWVVSELLPKAEFFNKGNFVNGVGFSL</sequence>
<proteinExistence type="predicted"/>
<dbReference type="InterPro" id="IPR037136">
    <property type="entry name" value="RNA3'_phos_cyclase_dom_sf"/>
</dbReference>
<dbReference type="EMBL" id="JAVFKD010000014">
    <property type="protein sequence ID" value="KAK5991133.1"/>
    <property type="molecule type" value="Genomic_DNA"/>
</dbReference>
<dbReference type="Gene3D" id="3.30.360.20">
    <property type="entry name" value="RNA 3'-terminal phosphate cyclase, insert domain"/>
    <property type="match status" value="1"/>
</dbReference>
<dbReference type="PANTHER" id="PTHR11096">
    <property type="entry name" value="RNA 3' TERMINAL PHOSPHATE CYCLASE"/>
    <property type="match status" value="1"/>
</dbReference>
<dbReference type="InterPro" id="IPR036553">
    <property type="entry name" value="RPTC_insert"/>
</dbReference>
<dbReference type="Pfam" id="PF01137">
    <property type="entry name" value="RTC"/>
    <property type="match status" value="1"/>
</dbReference>
<evidence type="ECO:0000259" key="1">
    <source>
        <dbReference type="Pfam" id="PF01137"/>
    </source>
</evidence>
<dbReference type="InterPro" id="IPR000228">
    <property type="entry name" value="RNA3'_term_phos_cyc"/>
</dbReference>
<reference evidence="2 3" key="1">
    <citation type="submission" date="2024-01" db="EMBL/GenBank/DDBJ databases">
        <title>Complete genome of Cladobotryum mycophilum ATHUM6906.</title>
        <authorList>
            <person name="Christinaki A.C."/>
            <person name="Myridakis A.I."/>
            <person name="Kouvelis V.N."/>
        </authorList>
    </citation>
    <scope>NUCLEOTIDE SEQUENCE [LARGE SCALE GENOMIC DNA]</scope>
    <source>
        <strain evidence="2 3">ATHUM6906</strain>
    </source>
</reference>
<organism evidence="2 3">
    <name type="scientific">Cladobotryum mycophilum</name>
    <dbReference type="NCBI Taxonomy" id="491253"/>
    <lineage>
        <taxon>Eukaryota</taxon>
        <taxon>Fungi</taxon>
        <taxon>Dikarya</taxon>
        <taxon>Ascomycota</taxon>
        <taxon>Pezizomycotina</taxon>
        <taxon>Sordariomycetes</taxon>
        <taxon>Hypocreomycetidae</taxon>
        <taxon>Hypocreales</taxon>
        <taxon>Hypocreaceae</taxon>
        <taxon>Cladobotryum</taxon>
    </lineage>
</organism>
<evidence type="ECO:0000313" key="3">
    <source>
        <dbReference type="Proteomes" id="UP001338125"/>
    </source>
</evidence>
<dbReference type="Proteomes" id="UP001338125">
    <property type="component" value="Unassembled WGS sequence"/>
</dbReference>